<keyword evidence="2" id="KW-0732">Signal</keyword>
<accession>A0ABW7SKQ4</accession>
<feature type="chain" id="PRO_5046638059" evidence="2">
    <location>
        <begin position="40"/>
        <end position="167"/>
    </location>
</feature>
<comment type="caution">
    <text evidence="3">The sequence shown here is derived from an EMBL/GenBank/DDBJ whole genome shotgun (WGS) entry which is preliminary data.</text>
</comment>
<sequence length="167" mass="17002">MLARILDMPGQPQKRSRKKSLTVAAAVTVGALFAGGATAAIGGYGAPTAPPEAQPANGDAFVCATEGMRRMGEAAAQPGETPVDACRRVWSRIFSDGPPAHLYPCVQRVGASPSPGDGTPPVSPSPETSASPAQGWGKLVYVIDGDQFKNAPETCGSVEMLVAPAGN</sequence>
<keyword evidence="4" id="KW-1185">Reference proteome</keyword>
<dbReference type="RefSeq" id="WP_396680419.1">
    <property type="nucleotide sequence ID" value="NZ_JBIRPU010000010.1"/>
</dbReference>
<dbReference type="Proteomes" id="UP001611075">
    <property type="component" value="Unassembled WGS sequence"/>
</dbReference>
<proteinExistence type="predicted"/>
<evidence type="ECO:0000256" key="2">
    <source>
        <dbReference type="SAM" id="SignalP"/>
    </source>
</evidence>
<reference evidence="3 4" key="1">
    <citation type="submission" date="2024-10" db="EMBL/GenBank/DDBJ databases">
        <title>The Natural Products Discovery Center: Release of the First 8490 Sequenced Strains for Exploring Actinobacteria Biosynthetic Diversity.</title>
        <authorList>
            <person name="Kalkreuter E."/>
            <person name="Kautsar S.A."/>
            <person name="Yang D."/>
            <person name="Bader C.D."/>
            <person name="Teijaro C.N."/>
            <person name="Fluegel L."/>
            <person name="Davis C.M."/>
            <person name="Simpson J.R."/>
            <person name="Lauterbach L."/>
            <person name="Steele A.D."/>
            <person name="Gui C."/>
            <person name="Meng S."/>
            <person name="Li G."/>
            <person name="Viehrig K."/>
            <person name="Ye F."/>
            <person name="Su P."/>
            <person name="Kiefer A.F."/>
            <person name="Nichols A."/>
            <person name="Cepeda A.J."/>
            <person name="Yan W."/>
            <person name="Fan B."/>
            <person name="Jiang Y."/>
            <person name="Adhikari A."/>
            <person name="Zheng C.-J."/>
            <person name="Schuster L."/>
            <person name="Cowan T.M."/>
            <person name="Smanski M.J."/>
            <person name="Chevrette M.G."/>
            <person name="De Carvalho L.P.S."/>
            <person name="Shen B."/>
        </authorList>
    </citation>
    <scope>NUCLEOTIDE SEQUENCE [LARGE SCALE GENOMIC DNA]</scope>
    <source>
        <strain evidence="3 4">NPDC021253</strain>
    </source>
</reference>
<dbReference type="EMBL" id="JBIRPU010000010">
    <property type="protein sequence ID" value="MFI0794264.1"/>
    <property type="molecule type" value="Genomic_DNA"/>
</dbReference>
<evidence type="ECO:0000313" key="3">
    <source>
        <dbReference type="EMBL" id="MFI0794264.1"/>
    </source>
</evidence>
<gene>
    <name evidence="3" type="ORF">ACH4OY_16495</name>
</gene>
<protein>
    <submittedName>
        <fullName evidence="3">Uncharacterized protein</fullName>
    </submittedName>
</protein>
<organism evidence="3 4">
    <name type="scientific">Micromonospora rubida</name>
    <dbReference type="NCBI Taxonomy" id="2697657"/>
    <lineage>
        <taxon>Bacteria</taxon>
        <taxon>Bacillati</taxon>
        <taxon>Actinomycetota</taxon>
        <taxon>Actinomycetes</taxon>
        <taxon>Micromonosporales</taxon>
        <taxon>Micromonosporaceae</taxon>
        <taxon>Micromonospora</taxon>
    </lineage>
</organism>
<name>A0ABW7SKQ4_9ACTN</name>
<evidence type="ECO:0000256" key="1">
    <source>
        <dbReference type="SAM" id="MobiDB-lite"/>
    </source>
</evidence>
<feature type="region of interest" description="Disordered" evidence="1">
    <location>
        <begin position="108"/>
        <end position="135"/>
    </location>
</feature>
<evidence type="ECO:0000313" key="4">
    <source>
        <dbReference type="Proteomes" id="UP001611075"/>
    </source>
</evidence>
<feature type="signal peptide" evidence="2">
    <location>
        <begin position="1"/>
        <end position="39"/>
    </location>
</feature>